<keyword evidence="3" id="KW-1185">Reference proteome</keyword>
<accession>Q2CK68</accession>
<evidence type="ECO:0000259" key="1">
    <source>
        <dbReference type="Pfam" id="PF13472"/>
    </source>
</evidence>
<reference evidence="2 3" key="1">
    <citation type="journal article" date="2010" name="J. Bacteriol.">
        <title>Genome sequences of Oceanicola granulosus HTCC2516(T) and Oceanicola batsensis HTCC2597(TDelta).</title>
        <authorList>
            <person name="Thrash J.C."/>
            <person name="Cho J.C."/>
            <person name="Vergin K.L."/>
            <person name="Giovannoni S.J."/>
        </authorList>
    </citation>
    <scope>NUCLEOTIDE SEQUENCE [LARGE SCALE GENOMIC DNA]</scope>
    <source>
        <strain evidence="3">ATCC BAA-861 / DSM 15982 / KCTC 12143 / HTCC2516</strain>
    </source>
</reference>
<proteinExistence type="predicted"/>
<sequence length="212" mass="22137">MPTLLCFGDSNTHGSPPANGPGPYARYGHGVRWPSVCAGALGERWEVIEEGLPGRTAQFDDPGMGAHMNGWPALRIALESHGPLDVLAVMLGTNDVKTRFAPTPARVTAGIAGLLDIALSEAMQERHGGLRVLLVAPPKVVLAGLDAGEFHGAEEVSAALPDHYRALAEARGCAFLDANDVISVSPLDGIHFDETAHGALGKAVAEQVTRLA</sequence>
<dbReference type="Proteomes" id="UP000003635">
    <property type="component" value="Unassembled WGS sequence"/>
</dbReference>
<gene>
    <name evidence="2" type="ORF">OG2516_10676</name>
</gene>
<name>Q2CK68_OCEGH</name>
<dbReference type="OrthoDB" id="164654at2"/>
<dbReference type="eggNOG" id="COG2755">
    <property type="taxonomic scope" value="Bacteria"/>
</dbReference>
<protein>
    <submittedName>
        <fullName evidence="2">Lipolytic enzyme, G-D-S-L</fullName>
    </submittedName>
</protein>
<dbReference type="AlphaFoldDB" id="Q2CK68"/>
<evidence type="ECO:0000313" key="2">
    <source>
        <dbReference type="EMBL" id="EAR52921.1"/>
    </source>
</evidence>
<feature type="domain" description="SGNH hydrolase-type esterase" evidence="1">
    <location>
        <begin position="6"/>
        <end position="197"/>
    </location>
</feature>
<dbReference type="RefSeq" id="WP_007255655.1">
    <property type="nucleotide sequence ID" value="NZ_CH724107.1"/>
</dbReference>
<dbReference type="HOGENOM" id="CLU_088167_0_0_5"/>
<dbReference type="CDD" id="cd01839">
    <property type="entry name" value="SGNH_arylesterase_like"/>
    <property type="match status" value="1"/>
</dbReference>
<dbReference type="InterPro" id="IPR036514">
    <property type="entry name" value="SGNH_hydro_sf"/>
</dbReference>
<dbReference type="SUPFAM" id="SSF52266">
    <property type="entry name" value="SGNH hydrolase"/>
    <property type="match status" value="1"/>
</dbReference>
<organism evidence="2 3">
    <name type="scientific">Oceanicola granulosus (strain ATCC BAA-861 / DSM 15982 / KCTC 12143 / HTCC2516)</name>
    <dbReference type="NCBI Taxonomy" id="314256"/>
    <lineage>
        <taxon>Bacteria</taxon>
        <taxon>Pseudomonadati</taxon>
        <taxon>Pseudomonadota</taxon>
        <taxon>Alphaproteobacteria</taxon>
        <taxon>Rhodobacterales</taxon>
        <taxon>Roseobacteraceae</taxon>
        <taxon>Oceanicola</taxon>
    </lineage>
</organism>
<comment type="caution">
    <text evidence="2">The sequence shown here is derived from an EMBL/GenBank/DDBJ whole genome shotgun (WGS) entry which is preliminary data.</text>
</comment>
<dbReference type="InterPro" id="IPR013830">
    <property type="entry name" value="SGNH_hydro"/>
</dbReference>
<dbReference type="EMBL" id="AAOT01000001">
    <property type="protein sequence ID" value="EAR52921.1"/>
    <property type="molecule type" value="Genomic_DNA"/>
</dbReference>
<dbReference type="Pfam" id="PF13472">
    <property type="entry name" value="Lipase_GDSL_2"/>
    <property type="match status" value="1"/>
</dbReference>
<dbReference type="Gene3D" id="3.40.50.1110">
    <property type="entry name" value="SGNH hydrolase"/>
    <property type="match status" value="1"/>
</dbReference>
<evidence type="ECO:0000313" key="3">
    <source>
        <dbReference type="Proteomes" id="UP000003635"/>
    </source>
</evidence>
<dbReference type="STRING" id="314256.OG2516_10676"/>
<dbReference type="GO" id="GO:0016788">
    <property type="term" value="F:hydrolase activity, acting on ester bonds"/>
    <property type="evidence" value="ECO:0007669"/>
    <property type="project" value="UniProtKB-ARBA"/>
</dbReference>